<dbReference type="Proteomes" id="UP000018211">
    <property type="component" value="Unassembled WGS sequence"/>
</dbReference>
<sequence length="115" mass="12917">MLKTVVAFTLSIFSISSYAASWTNGDQTVKDVVWAPDQHGFYVENAQFHDPDRCRWSSKESMYLFSSNFEVTQPHTVERLFAMILDSQSTGKSLSVLVDGCVGQHPKIIGLKLNK</sequence>
<evidence type="ECO:0000256" key="1">
    <source>
        <dbReference type="SAM" id="SignalP"/>
    </source>
</evidence>
<evidence type="ECO:0000313" key="3">
    <source>
        <dbReference type="Proteomes" id="UP000018211"/>
    </source>
</evidence>
<comment type="caution">
    <text evidence="2">The sequence shown here is derived from an EMBL/GenBank/DDBJ whole genome shotgun (WGS) entry which is preliminary data.</text>
</comment>
<proteinExistence type="predicted"/>
<dbReference type="AlphaFoldDB" id="A0AAV2VVI6"/>
<gene>
    <name evidence="2" type="ORF">VIBNISOn1_570025</name>
</gene>
<keyword evidence="1" id="KW-0732">Signal</keyword>
<evidence type="ECO:0000313" key="2">
    <source>
        <dbReference type="EMBL" id="CCO48635.1"/>
    </source>
</evidence>
<organism evidence="2 3">
    <name type="scientific">Vibrio nigripulchritudo SOn1</name>
    <dbReference type="NCBI Taxonomy" id="1238450"/>
    <lineage>
        <taxon>Bacteria</taxon>
        <taxon>Pseudomonadati</taxon>
        <taxon>Pseudomonadota</taxon>
        <taxon>Gammaproteobacteria</taxon>
        <taxon>Vibrionales</taxon>
        <taxon>Vibrionaceae</taxon>
        <taxon>Vibrio</taxon>
    </lineage>
</organism>
<name>A0AAV2VVI6_9VIBR</name>
<feature type="chain" id="PRO_5043618218" evidence="1">
    <location>
        <begin position="20"/>
        <end position="115"/>
    </location>
</feature>
<protein>
    <submittedName>
        <fullName evidence="2">Uncharacterized protein</fullName>
    </submittedName>
</protein>
<dbReference type="EMBL" id="CAOF01000150">
    <property type="protein sequence ID" value="CCO48635.1"/>
    <property type="molecule type" value="Genomic_DNA"/>
</dbReference>
<reference evidence="2 3" key="1">
    <citation type="journal article" date="2013" name="ISME J.">
        <title>Comparative genomics of pathogenic lineages of Vibrio nigripulchritudo identifies virulence-associated traits.</title>
        <authorList>
            <person name="Goudenege D."/>
            <person name="Labreuche Y."/>
            <person name="Krin E."/>
            <person name="Ansquer D."/>
            <person name="Mangenot S."/>
            <person name="Calteau A."/>
            <person name="Medigue C."/>
            <person name="Mazel D."/>
            <person name="Polz M.F."/>
            <person name="Le Roux F."/>
        </authorList>
    </citation>
    <scope>NUCLEOTIDE SEQUENCE [LARGE SCALE GENOMIC DNA]</scope>
    <source>
        <strain evidence="2 3">SOn1</strain>
    </source>
</reference>
<feature type="signal peptide" evidence="1">
    <location>
        <begin position="1"/>
        <end position="19"/>
    </location>
</feature>
<dbReference type="RefSeq" id="WP_022613066.1">
    <property type="nucleotide sequence ID" value="NZ_LK391965.1"/>
</dbReference>
<accession>A0AAV2VVI6</accession>